<accession>A0A022RSJ0</accession>
<dbReference type="STRING" id="4155.A0A022RSJ0"/>
<dbReference type="PANTHER" id="PTHR34145">
    <property type="entry name" value="OS02G0105600 PROTEIN"/>
    <property type="match status" value="1"/>
</dbReference>
<dbReference type="Proteomes" id="UP000030748">
    <property type="component" value="Unassembled WGS sequence"/>
</dbReference>
<keyword evidence="3" id="KW-1185">Reference proteome</keyword>
<dbReference type="CDD" id="cd22160">
    <property type="entry name" value="F-box_AtFBL13-like"/>
    <property type="match status" value="1"/>
</dbReference>
<feature type="domain" description="F-box" evidence="1">
    <location>
        <begin position="11"/>
        <end position="66"/>
    </location>
</feature>
<protein>
    <recommendedName>
        <fullName evidence="1">F-box domain-containing protein</fullName>
    </recommendedName>
</protein>
<dbReference type="InterPro" id="IPR036047">
    <property type="entry name" value="F-box-like_dom_sf"/>
</dbReference>
<dbReference type="Gene3D" id="1.20.1280.50">
    <property type="match status" value="1"/>
</dbReference>
<sequence>CCKRRFVGGVDDRISQLPDDILVDILSRLSLKEAGRTSVLSSRWTNLWKHTPSLNFDVGQTVLDKLYGQRELFKREKRKYVKWVNSVTRSHKSLTLKEFKIRFALDKSARKAITRWLEFAFSRQVESLELDIKSDRHTSTDYRFPNELLIASKLQPPSDSVCIDHPRMLVDFKSLKELSFRSVQVGDAAIEFFLHNCPLLEKLIVHHSEKISKLEVCGSSLKLKHLEIVYCFGLKSLKVSAPSLTSLKVTSLDGLLLENVPMLVDASVSCKDDSISIEHLFSVLSCCVSQLQTLCLDLTRRNFRQEVNELCELPKMPKLKKLVIVYLARGYENLIRLASFIRASPYLVEFVLKFQWYKLPRKDREVKDVVKILHHHLKVFKFCGYYGGTNDFEFLSYILGNCVVLEKMIIDPYFILSREKLQVEETARKSAEQKLAPEVPQHIELVIL</sequence>
<dbReference type="PANTHER" id="PTHR34145:SF68">
    <property type="entry name" value="FBD DOMAIN-CONTAINING PROTEIN"/>
    <property type="match status" value="1"/>
</dbReference>
<organism evidence="2 3">
    <name type="scientific">Erythranthe guttata</name>
    <name type="common">Yellow monkey flower</name>
    <name type="synonym">Mimulus guttatus</name>
    <dbReference type="NCBI Taxonomy" id="4155"/>
    <lineage>
        <taxon>Eukaryota</taxon>
        <taxon>Viridiplantae</taxon>
        <taxon>Streptophyta</taxon>
        <taxon>Embryophyta</taxon>
        <taxon>Tracheophyta</taxon>
        <taxon>Spermatophyta</taxon>
        <taxon>Magnoliopsida</taxon>
        <taxon>eudicotyledons</taxon>
        <taxon>Gunneridae</taxon>
        <taxon>Pentapetalae</taxon>
        <taxon>asterids</taxon>
        <taxon>lamiids</taxon>
        <taxon>Lamiales</taxon>
        <taxon>Phrymaceae</taxon>
        <taxon>Erythranthe</taxon>
    </lineage>
</organism>
<dbReference type="EMBL" id="KI630319">
    <property type="protein sequence ID" value="EYU41900.1"/>
    <property type="molecule type" value="Genomic_DNA"/>
</dbReference>
<evidence type="ECO:0000313" key="2">
    <source>
        <dbReference type="EMBL" id="EYU41900.1"/>
    </source>
</evidence>
<dbReference type="InterPro" id="IPR055357">
    <property type="entry name" value="LRR_At1g61320_AtMIF1"/>
</dbReference>
<evidence type="ECO:0000313" key="3">
    <source>
        <dbReference type="Proteomes" id="UP000030748"/>
    </source>
</evidence>
<feature type="non-terminal residue" evidence="2">
    <location>
        <position position="1"/>
    </location>
</feature>
<proteinExistence type="predicted"/>
<dbReference type="PROSITE" id="PS50181">
    <property type="entry name" value="FBOX"/>
    <property type="match status" value="1"/>
</dbReference>
<dbReference type="SUPFAM" id="SSF81383">
    <property type="entry name" value="F-box domain"/>
    <property type="match status" value="1"/>
</dbReference>
<dbReference type="SUPFAM" id="SSF52047">
    <property type="entry name" value="RNI-like"/>
    <property type="match status" value="1"/>
</dbReference>
<dbReference type="eggNOG" id="ENOG502RYMX">
    <property type="taxonomic scope" value="Eukaryota"/>
</dbReference>
<dbReference type="InterPro" id="IPR053781">
    <property type="entry name" value="F-box_AtFBL13-like"/>
</dbReference>
<dbReference type="InterPro" id="IPR032675">
    <property type="entry name" value="LRR_dom_sf"/>
</dbReference>
<dbReference type="SMART" id="SM00256">
    <property type="entry name" value="FBOX"/>
    <property type="match status" value="1"/>
</dbReference>
<dbReference type="InterPro" id="IPR053772">
    <property type="entry name" value="At1g61320/At1g61330-like"/>
</dbReference>
<reference evidence="2 3" key="1">
    <citation type="journal article" date="2013" name="Proc. Natl. Acad. Sci. U.S.A.">
        <title>Fine-scale variation in meiotic recombination in Mimulus inferred from population shotgun sequencing.</title>
        <authorList>
            <person name="Hellsten U."/>
            <person name="Wright K.M."/>
            <person name="Jenkins J."/>
            <person name="Shu S."/>
            <person name="Yuan Y."/>
            <person name="Wessler S.R."/>
            <person name="Schmutz J."/>
            <person name="Willis J.H."/>
            <person name="Rokhsar D.S."/>
        </authorList>
    </citation>
    <scope>NUCLEOTIDE SEQUENCE [LARGE SCALE GENOMIC DNA]</scope>
    <source>
        <strain evidence="3">cv. DUN x IM62</strain>
    </source>
</reference>
<dbReference type="Pfam" id="PF23622">
    <property type="entry name" value="LRR_At1g61320_AtMIF1"/>
    <property type="match status" value="1"/>
</dbReference>
<evidence type="ECO:0000259" key="1">
    <source>
        <dbReference type="PROSITE" id="PS50181"/>
    </source>
</evidence>
<gene>
    <name evidence="2" type="ORF">MIMGU_mgv11b022084mg</name>
</gene>
<dbReference type="Pfam" id="PF00646">
    <property type="entry name" value="F-box"/>
    <property type="match status" value="1"/>
</dbReference>
<dbReference type="Gene3D" id="3.80.10.10">
    <property type="entry name" value="Ribonuclease Inhibitor"/>
    <property type="match status" value="1"/>
</dbReference>
<dbReference type="InterPro" id="IPR001810">
    <property type="entry name" value="F-box_dom"/>
</dbReference>
<name>A0A022RSJ0_ERYGU</name>
<dbReference type="AlphaFoldDB" id="A0A022RSJ0"/>